<dbReference type="VEuPathDB" id="VectorBase:ASIC010705"/>
<feature type="region of interest" description="Disordered" evidence="1">
    <location>
        <begin position="250"/>
        <end position="270"/>
    </location>
</feature>
<protein>
    <submittedName>
        <fullName evidence="2 3">Band 4.1-like protein 2</fullName>
    </submittedName>
</protein>
<feature type="region of interest" description="Disordered" evidence="1">
    <location>
        <begin position="91"/>
        <end position="163"/>
    </location>
</feature>
<feature type="compositionally biased region" description="Basic residues" evidence="1">
    <location>
        <begin position="148"/>
        <end position="158"/>
    </location>
</feature>
<feature type="compositionally biased region" description="Pro residues" evidence="1">
    <location>
        <begin position="256"/>
        <end position="270"/>
    </location>
</feature>
<gene>
    <name evidence="2" type="ORF">ZHAS_00010705</name>
</gene>
<reference evidence="3" key="2">
    <citation type="submission" date="2020-05" db="UniProtKB">
        <authorList>
            <consortium name="EnsemblMetazoa"/>
        </authorList>
    </citation>
    <scope>IDENTIFICATION</scope>
</reference>
<organism evidence="2">
    <name type="scientific">Anopheles sinensis</name>
    <name type="common">Mosquito</name>
    <dbReference type="NCBI Taxonomy" id="74873"/>
    <lineage>
        <taxon>Eukaryota</taxon>
        <taxon>Metazoa</taxon>
        <taxon>Ecdysozoa</taxon>
        <taxon>Arthropoda</taxon>
        <taxon>Hexapoda</taxon>
        <taxon>Insecta</taxon>
        <taxon>Pterygota</taxon>
        <taxon>Neoptera</taxon>
        <taxon>Endopterygota</taxon>
        <taxon>Diptera</taxon>
        <taxon>Nematocera</taxon>
        <taxon>Culicoidea</taxon>
        <taxon>Culicidae</taxon>
        <taxon>Anophelinae</taxon>
        <taxon>Anopheles</taxon>
    </lineage>
</organism>
<name>A0A084VYI7_ANOSI</name>
<dbReference type="Proteomes" id="UP000030765">
    <property type="component" value="Unassembled WGS sequence"/>
</dbReference>
<feature type="compositionally biased region" description="Polar residues" evidence="1">
    <location>
        <begin position="105"/>
        <end position="123"/>
    </location>
</feature>
<dbReference type="AlphaFoldDB" id="A0A084VYI7"/>
<feature type="compositionally biased region" description="Basic and acidic residues" evidence="1">
    <location>
        <begin position="133"/>
        <end position="145"/>
    </location>
</feature>
<reference evidence="2 4" key="1">
    <citation type="journal article" date="2014" name="BMC Genomics">
        <title>Genome sequence of Anopheles sinensis provides insight into genetics basis of mosquito competence for malaria parasites.</title>
        <authorList>
            <person name="Zhou D."/>
            <person name="Zhang D."/>
            <person name="Ding G."/>
            <person name="Shi L."/>
            <person name="Hou Q."/>
            <person name="Ye Y."/>
            <person name="Xu Y."/>
            <person name="Zhou H."/>
            <person name="Xiong C."/>
            <person name="Li S."/>
            <person name="Yu J."/>
            <person name="Hong S."/>
            <person name="Yu X."/>
            <person name="Zou P."/>
            <person name="Chen C."/>
            <person name="Chang X."/>
            <person name="Wang W."/>
            <person name="Lv Y."/>
            <person name="Sun Y."/>
            <person name="Ma L."/>
            <person name="Shen B."/>
            <person name="Zhu C."/>
        </authorList>
    </citation>
    <scope>NUCLEOTIDE SEQUENCE [LARGE SCALE GENOMIC DNA]</scope>
</reference>
<evidence type="ECO:0000256" key="1">
    <source>
        <dbReference type="SAM" id="MobiDB-lite"/>
    </source>
</evidence>
<dbReference type="EMBL" id="KE525231">
    <property type="protein sequence ID" value="KFB43031.1"/>
    <property type="molecule type" value="Genomic_DNA"/>
</dbReference>
<accession>A0A084VYI7</accession>
<dbReference type="EnsemblMetazoa" id="ASIC010705-RA">
    <property type="protein sequence ID" value="ASIC010705-PA"/>
    <property type="gene ID" value="ASIC010705"/>
</dbReference>
<proteinExistence type="predicted"/>
<keyword evidence="4" id="KW-1185">Reference proteome</keyword>
<evidence type="ECO:0000313" key="2">
    <source>
        <dbReference type="EMBL" id="KFB43031.1"/>
    </source>
</evidence>
<sequence length="270" mass="30110">MLLLLYFFPKTTKYHMPPDKVPQSALMLSCMVHSSNGITVSDSSNPPVHQSSIGSLRVSILVQSTWGAPKIDIFCCQKGRWASFSMEVSTRAVGPQPKGPPTQLDPGTNGSKLEGASENSSHKPSAPISVRKFPTDARNRYEELSSPKPRHRHRRRRPSSGYQYLNSNRLARTFAGRPVNPWKGRKTCPGIEEQGSFPRFHLNAPHRKGFLRVSAKLKLFLFLLQSAVLIEQRSSTQGCRKWPGSKEMMLAHQSTPNPPSPHPAVRPEPL</sequence>
<evidence type="ECO:0000313" key="3">
    <source>
        <dbReference type="EnsemblMetazoa" id="ASIC010705-PA"/>
    </source>
</evidence>
<dbReference type="EMBL" id="ATLV01018369">
    <property type="status" value="NOT_ANNOTATED_CDS"/>
    <property type="molecule type" value="Genomic_DNA"/>
</dbReference>
<evidence type="ECO:0000313" key="4">
    <source>
        <dbReference type="Proteomes" id="UP000030765"/>
    </source>
</evidence>